<reference evidence="3 4" key="1">
    <citation type="journal article" date="2023" name="Hortic Res">
        <title>The complete reference genome for grapevine (Vitis vinifera L.) genetics and breeding.</title>
        <authorList>
            <person name="Shi X."/>
            <person name="Cao S."/>
            <person name="Wang X."/>
            <person name="Huang S."/>
            <person name="Wang Y."/>
            <person name="Liu Z."/>
            <person name="Liu W."/>
            <person name="Leng X."/>
            <person name="Peng Y."/>
            <person name="Wang N."/>
            <person name="Wang Y."/>
            <person name="Ma Z."/>
            <person name="Xu X."/>
            <person name="Zhang F."/>
            <person name="Xue H."/>
            <person name="Zhong H."/>
            <person name="Wang Y."/>
            <person name="Zhang K."/>
            <person name="Velt A."/>
            <person name="Avia K."/>
            <person name="Holtgrawe D."/>
            <person name="Grimplet J."/>
            <person name="Matus J.T."/>
            <person name="Ware D."/>
            <person name="Wu X."/>
            <person name="Wang H."/>
            <person name="Liu C."/>
            <person name="Fang Y."/>
            <person name="Rustenholz C."/>
            <person name="Cheng Z."/>
            <person name="Xiao H."/>
            <person name="Zhou Y."/>
        </authorList>
    </citation>
    <scope>NUCLEOTIDE SEQUENCE [LARGE SCALE GENOMIC DNA]</scope>
    <source>
        <strain evidence="4">cv. Pinot noir / PN40024</strain>
        <tissue evidence="3">Leaf</tissue>
    </source>
</reference>
<accession>A0ABY9CQR1</accession>
<sequence length="406" mass="46649">MRARLGPQGPGKTRSPAPTTWEMHPDPLVTPVVRNTLPHQAIRQAERNSPNKPPISSISKRLNDMFSTHFCSHIIHYDPSKGFLVPKFSTYDGSSDPFDHIMHYRQLMTLDIGNNTLLCKVFSVSLQGQALSWFHHLSPNSVDNFRDLSEAFVGQYLCSARHKKNISILQNIKMQENESLREFVKRFGQAMLHVEAYSMDTVFQIFKQSICPGTPFFESLIKKPPTTMDDLFRHASKYSMLEDDVRAATQQILVAEQTSRSGVERNSKLPDRPRPSSRRQEEPSHPELPPFTPLSISYEKLLLLIQDLSNFRWLEPLRADLFKRDHNKKCAYHKEHGHTTETCRSLHYLVEKLIKAGHLKQYLRSDARVRDTPRNRDSGTPRIPTAPKAIINYIHGGPLDEEYDSK</sequence>
<feature type="domain" description="Retrotransposon gag" evidence="2">
    <location>
        <begin position="120"/>
        <end position="200"/>
    </location>
</feature>
<gene>
    <name evidence="3" type="ORF">VitviT2T_015498</name>
</gene>
<keyword evidence="4" id="KW-1185">Reference proteome</keyword>
<feature type="region of interest" description="Disordered" evidence="1">
    <location>
        <begin position="256"/>
        <end position="291"/>
    </location>
</feature>
<dbReference type="Proteomes" id="UP001227230">
    <property type="component" value="Chromosome 10"/>
</dbReference>
<dbReference type="InterPro" id="IPR005162">
    <property type="entry name" value="Retrotrans_gag_dom"/>
</dbReference>
<dbReference type="Pfam" id="PF03732">
    <property type="entry name" value="Retrotrans_gag"/>
    <property type="match status" value="1"/>
</dbReference>
<proteinExistence type="predicted"/>
<organism evidence="3 4">
    <name type="scientific">Vitis vinifera</name>
    <name type="common">Grape</name>
    <dbReference type="NCBI Taxonomy" id="29760"/>
    <lineage>
        <taxon>Eukaryota</taxon>
        <taxon>Viridiplantae</taxon>
        <taxon>Streptophyta</taxon>
        <taxon>Embryophyta</taxon>
        <taxon>Tracheophyta</taxon>
        <taxon>Spermatophyta</taxon>
        <taxon>Magnoliopsida</taxon>
        <taxon>eudicotyledons</taxon>
        <taxon>Gunneridae</taxon>
        <taxon>Pentapetalae</taxon>
        <taxon>rosids</taxon>
        <taxon>Vitales</taxon>
        <taxon>Vitaceae</taxon>
        <taxon>Viteae</taxon>
        <taxon>Vitis</taxon>
    </lineage>
</organism>
<feature type="compositionally biased region" description="Basic and acidic residues" evidence="1">
    <location>
        <begin position="262"/>
        <end position="285"/>
    </location>
</feature>
<evidence type="ECO:0000313" key="4">
    <source>
        <dbReference type="Proteomes" id="UP001227230"/>
    </source>
</evidence>
<dbReference type="EMBL" id="CP126657">
    <property type="protein sequence ID" value="WJZ96851.1"/>
    <property type="molecule type" value="Genomic_DNA"/>
</dbReference>
<feature type="region of interest" description="Disordered" evidence="1">
    <location>
        <begin position="1"/>
        <end position="26"/>
    </location>
</feature>
<protein>
    <recommendedName>
        <fullName evidence="2">Retrotransposon gag domain-containing protein</fullName>
    </recommendedName>
</protein>
<dbReference type="PANTHER" id="PTHR33223:SF10">
    <property type="entry name" value="AMINOTRANSFERASE-LIKE PLANT MOBILE DOMAIN-CONTAINING PROTEIN"/>
    <property type="match status" value="1"/>
</dbReference>
<evidence type="ECO:0000259" key="2">
    <source>
        <dbReference type="Pfam" id="PF03732"/>
    </source>
</evidence>
<name>A0ABY9CQR1_VITVI</name>
<evidence type="ECO:0000256" key="1">
    <source>
        <dbReference type="SAM" id="MobiDB-lite"/>
    </source>
</evidence>
<evidence type="ECO:0000313" key="3">
    <source>
        <dbReference type="EMBL" id="WJZ96851.1"/>
    </source>
</evidence>
<dbReference type="PANTHER" id="PTHR33223">
    <property type="entry name" value="CCHC-TYPE DOMAIN-CONTAINING PROTEIN"/>
    <property type="match status" value="1"/>
</dbReference>